<evidence type="ECO:0000313" key="4">
    <source>
        <dbReference type="WBParaSite" id="ASIM_0000280801-mRNA-1"/>
    </source>
</evidence>
<organism evidence="4">
    <name type="scientific">Anisakis simplex</name>
    <name type="common">Herring worm</name>
    <dbReference type="NCBI Taxonomy" id="6269"/>
    <lineage>
        <taxon>Eukaryota</taxon>
        <taxon>Metazoa</taxon>
        <taxon>Ecdysozoa</taxon>
        <taxon>Nematoda</taxon>
        <taxon>Chromadorea</taxon>
        <taxon>Rhabditida</taxon>
        <taxon>Spirurina</taxon>
        <taxon>Ascaridomorpha</taxon>
        <taxon>Ascaridoidea</taxon>
        <taxon>Anisakidae</taxon>
        <taxon>Anisakis</taxon>
        <taxon>Anisakis simplex complex</taxon>
    </lineage>
</organism>
<dbReference type="AlphaFoldDB" id="A0A0M3J5H7"/>
<proteinExistence type="predicted"/>
<feature type="transmembrane region" description="Helical" evidence="1">
    <location>
        <begin position="7"/>
        <end position="27"/>
    </location>
</feature>
<evidence type="ECO:0000256" key="1">
    <source>
        <dbReference type="SAM" id="Phobius"/>
    </source>
</evidence>
<name>A0A0M3J5H7_ANISI</name>
<reference evidence="2 3" key="2">
    <citation type="submission" date="2018-11" db="EMBL/GenBank/DDBJ databases">
        <authorList>
            <consortium name="Pathogen Informatics"/>
        </authorList>
    </citation>
    <scope>NUCLEOTIDE SEQUENCE [LARGE SCALE GENOMIC DNA]</scope>
</reference>
<evidence type="ECO:0000313" key="3">
    <source>
        <dbReference type="Proteomes" id="UP000267096"/>
    </source>
</evidence>
<protein>
    <submittedName>
        <fullName evidence="4">YscJ_FliF_C domain-containing protein</fullName>
    </submittedName>
</protein>
<accession>A0A0M3J5H7</accession>
<keyword evidence="3" id="KW-1185">Reference proteome</keyword>
<dbReference type="Proteomes" id="UP000267096">
    <property type="component" value="Unassembled WGS sequence"/>
</dbReference>
<dbReference type="EMBL" id="UYRR01003672">
    <property type="protein sequence ID" value="VDK20353.1"/>
    <property type="molecule type" value="Genomic_DNA"/>
</dbReference>
<feature type="transmembrane region" description="Helical" evidence="1">
    <location>
        <begin position="172"/>
        <end position="192"/>
    </location>
</feature>
<keyword evidence="1" id="KW-0812">Transmembrane</keyword>
<reference evidence="4" key="1">
    <citation type="submission" date="2017-02" db="UniProtKB">
        <authorList>
            <consortium name="WormBaseParasite"/>
        </authorList>
    </citation>
    <scope>IDENTIFICATION</scope>
</reference>
<sequence length="196" mass="22328">MKRRSQSCILVSVVISVLWIVLMTNYISRLDYSDNERTAAAALIKREKFNAKFSYNANDKIKYDEVDVIGDKRKDVKNKEVRKDAFDMYDNKNAIGGIREKVMSDKSVRLSKEISPLRFESTATNVIVLTDGGIDKSIAGQMKEEQLSQNQIPEVDLQQLAIIKTDEDKVCIVFVFPFSAFIIIAILIISFINDDY</sequence>
<keyword evidence="1" id="KW-0472">Membrane</keyword>
<keyword evidence="1" id="KW-1133">Transmembrane helix</keyword>
<gene>
    <name evidence="2" type="ORF">ASIM_LOCUS2661</name>
</gene>
<dbReference type="WBParaSite" id="ASIM_0000280801-mRNA-1">
    <property type="protein sequence ID" value="ASIM_0000280801-mRNA-1"/>
    <property type="gene ID" value="ASIM_0000280801"/>
</dbReference>
<evidence type="ECO:0000313" key="2">
    <source>
        <dbReference type="EMBL" id="VDK20353.1"/>
    </source>
</evidence>